<dbReference type="AlphaFoldDB" id="A0A7S9J0G1"/>
<gene>
    <name evidence="1" type="ORF">FM038_013335</name>
    <name evidence="2" type="ORF">FM038_014420</name>
</gene>
<evidence type="ECO:0000313" key="1">
    <source>
        <dbReference type="EMBL" id="QPG58320.1"/>
    </source>
</evidence>
<organism evidence="2">
    <name type="scientific">Shewanella eurypsychrophilus</name>
    <dbReference type="NCBI Taxonomy" id="2593656"/>
    <lineage>
        <taxon>Bacteria</taxon>
        <taxon>Pseudomonadati</taxon>
        <taxon>Pseudomonadota</taxon>
        <taxon>Gammaproteobacteria</taxon>
        <taxon>Alteromonadales</taxon>
        <taxon>Shewanellaceae</taxon>
        <taxon>Shewanella</taxon>
    </lineage>
</organism>
<reference evidence="2" key="1">
    <citation type="submission" date="2019-10" db="EMBL/GenBank/DDBJ databases">
        <title>Shewanella sp. YLB-07 whole genome sequence.</title>
        <authorList>
            <person name="Yu L."/>
        </authorList>
    </citation>
    <scope>NUCLEOTIDE SEQUENCE [LARGE SCALE GENOMIC DNA]</scope>
    <source>
        <strain evidence="2">YLB-08</strain>
    </source>
</reference>
<evidence type="ECO:0000313" key="2">
    <source>
        <dbReference type="EMBL" id="QPG58493.1"/>
    </source>
</evidence>
<dbReference type="EMBL" id="CP045503">
    <property type="protein sequence ID" value="QPG58320.1"/>
    <property type="molecule type" value="Genomic_DNA"/>
</dbReference>
<accession>A0A7S9J0G1</accession>
<proteinExistence type="predicted"/>
<sequence length="88" mass="9890">MIANALDNEPMFYPKKSPRKGQNIVSLFALLDFRDNCGDCSLVSIILVDLLTSRLPETKPIIILFYIDIFLFPQQCHLPVTGNNPIPA</sequence>
<dbReference type="EMBL" id="CP045503">
    <property type="protein sequence ID" value="QPG58493.1"/>
    <property type="molecule type" value="Genomic_DNA"/>
</dbReference>
<name>A0A7S9J0G1_9GAMM</name>
<protein>
    <submittedName>
        <fullName evidence="2">Uncharacterized protein</fullName>
    </submittedName>
</protein>